<dbReference type="PANTHER" id="PTHR47506">
    <property type="entry name" value="TRANSCRIPTIONAL REGULATORY PROTEIN"/>
    <property type="match status" value="1"/>
</dbReference>
<evidence type="ECO:0000256" key="3">
    <source>
        <dbReference type="ARBA" id="ARBA00023163"/>
    </source>
</evidence>
<dbReference type="Gene3D" id="1.10.357.10">
    <property type="entry name" value="Tetracycline Repressor, domain 2"/>
    <property type="match status" value="1"/>
</dbReference>
<dbReference type="InterPro" id="IPR036271">
    <property type="entry name" value="Tet_transcr_reg_TetR-rel_C_sf"/>
</dbReference>
<feature type="DNA-binding region" description="H-T-H motif" evidence="4">
    <location>
        <begin position="31"/>
        <end position="50"/>
    </location>
</feature>
<dbReference type="SUPFAM" id="SSF46689">
    <property type="entry name" value="Homeodomain-like"/>
    <property type="match status" value="1"/>
</dbReference>
<dbReference type="SUPFAM" id="SSF48498">
    <property type="entry name" value="Tetracyclin repressor-like, C-terminal domain"/>
    <property type="match status" value="1"/>
</dbReference>
<dbReference type="Pfam" id="PF00440">
    <property type="entry name" value="TetR_N"/>
    <property type="match status" value="1"/>
</dbReference>
<dbReference type="PROSITE" id="PS50977">
    <property type="entry name" value="HTH_TETR_2"/>
    <property type="match status" value="1"/>
</dbReference>
<dbReference type="InterPro" id="IPR001647">
    <property type="entry name" value="HTH_TetR"/>
</dbReference>
<feature type="domain" description="HTH tetR-type" evidence="5">
    <location>
        <begin position="8"/>
        <end position="68"/>
    </location>
</feature>
<protein>
    <submittedName>
        <fullName evidence="6">TetR/AcrR family transcriptional regulator</fullName>
    </submittedName>
</protein>
<dbReference type="Pfam" id="PF16925">
    <property type="entry name" value="TetR_C_13"/>
    <property type="match status" value="1"/>
</dbReference>
<evidence type="ECO:0000313" key="7">
    <source>
        <dbReference type="Proteomes" id="UP001552594"/>
    </source>
</evidence>
<sequence>MATGRPREFDLEEGLDRALRVFWRHGYEGTALSDLTKAMGINRPSLYAAYGNKESLFRKCLDRYGQGPASHVGEAMTQPTARATAEYLLRGVIRVTTREEGPGCLLIQGALATSAQAGPVRQEVIARRQAGEAALRDRFQRALVEGELPPGTDAADLARYISLVSYGIAVQAADGASAGELGRAVDLALTAWPR</sequence>
<name>A0ABV3K6H2_STRON</name>
<proteinExistence type="predicted"/>
<dbReference type="Gene3D" id="1.10.10.60">
    <property type="entry name" value="Homeodomain-like"/>
    <property type="match status" value="1"/>
</dbReference>
<dbReference type="InterPro" id="IPR009057">
    <property type="entry name" value="Homeodomain-like_sf"/>
</dbReference>
<organism evidence="6 7">
    <name type="scientific">Streptomyces orinoci</name>
    <name type="common">Streptoverticillium orinoci</name>
    <dbReference type="NCBI Taxonomy" id="67339"/>
    <lineage>
        <taxon>Bacteria</taxon>
        <taxon>Bacillati</taxon>
        <taxon>Actinomycetota</taxon>
        <taxon>Actinomycetes</taxon>
        <taxon>Kitasatosporales</taxon>
        <taxon>Streptomycetaceae</taxon>
        <taxon>Streptomyces</taxon>
    </lineage>
</organism>
<dbReference type="PANTHER" id="PTHR47506:SF1">
    <property type="entry name" value="HTH-TYPE TRANSCRIPTIONAL REGULATOR YJDC"/>
    <property type="match status" value="1"/>
</dbReference>
<dbReference type="Proteomes" id="UP001552594">
    <property type="component" value="Unassembled WGS sequence"/>
</dbReference>
<evidence type="ECO:0000256" key="1">
    <source>
        <dbReference type="ARBA" id="ARBA00023015"/>
    </source>
</evidence>
<dbReference type="EMBL" id="JBFAUK010000039">
    <property type="protein sequence ID" value="MEV5510752.1"/>
    <property type="molecule type" value="Genomic_DNA"/>
</dbReference>
<keyword evidence="3" id="KW-0804">Transcription</keyword>
<keyword evidence="1" id="KW-0805">Transcription regulation</keyword>
<keyword evidence="2 4" id="KW-0238">DNA-binding</keyword>
<dbReference type="RefSeq" id="WP_109283345.1">
    <property type="nucleotide sequence ID" value="NZ_JBFAUK010000039.1"/>
</dbReference>
<evidence type="ECO:0000256" key="2">
    <source>
        <dbReference type="ARBA" id="ARBA00023125"/>
    </source>
</evidence>
<dbReference type="InterPro" id="IPR011075">
    <property type="entry name" value="TetR_C"/>
</dbReference>
<keyword evidence="7" id="KW-1185">Reference proteome</keyword>
<evidence type="ECO:0000256" key="4">
    <source>
        <dbReference type="PROSITE-ProRule" id="PRU00335"/>
    </source>
</evidence>
<evidence type="ECO:0000313" key="6">
    <source>
        <dbReference type="EMBL" id="MEV5510752.1"/>
    </source>
</evidence>
<reference evidence="6 7" key="1">
    <citation type="submission" date="2024-06" db="EMBL/GenBank/DDBJ databases">
        <title>The Natural Products Discovery Center: Release of the First 8490 Sequenced Strains for Exploring Actinobacteria Biosynthetic Diversity.</title>
        <authorList>
            <person name="Kalkreuter E."/>
            <person name="Kautsar S.A."/>
            <person name="Yang D."/>
            <person name="Bader C.D."/>
            <person name="Teijaro C.N."/>
            <person name="Fluegel L."/>
            <person name="Davis C.M."/>
            <person name="Simpson J.R."/>
            <person name="Lauterbach L."/>
            <person name="Steele A.D."/>
            <person name="Gui C."/>
            <person name="Meng S."/>
            <person name="Li G."/>
            <person name="Viehrig K."/>
            <person name="Ye F."/>
            <person name="Su P."/>
            <person name="Kiefer A.F."/>
            <person name="Nichols A."/>
            <person name="Cepeda A.J."/>
            <person name="Yan W."/>
            <person name="Fan B."/>
            <person name="Jiang Y."/>
            <person name="Adhikari A."/>
            <person name="Zheng C.-J."/>
            <person name="Schuster L."/>
            <person name="Cowan T.M."/>
            <person name="Smanski M.J."/>
            <person name="Chevrette M.G."/>
            <person name="De Carvalho L.P.S."/>
            <person name="Shen B."/>
        </authorList>
    </citation>
    <scope>NUCLEOTIDE SEQUENCE [LARGE SCALE GENOMIC DNA]</scope>
    <source>
        <strain evidence="6 7">NPDC052347</strain>
    </source>
</reference>
<gene>
    <name evidence="6" type="ORF">AB0L16_30740</name>
</gene>
<comment type="caution">
    <text evidence="6">The sequence shown here is derived from an EMBL/GenBank/DDBJ whole genome shotgun (WGS) entry which is preliminary data.</text>
</comment>
<accession>A0ABV3K6H2</accession>
<evidence type="ECO:0000259" key="5">
    <source>
        <dbReference type="PROSITE" id="PS50977"/>
    </source>
</evidence>